<gene>
    <name evidence="2" type="ORF">HPLM_LOCUS18111</name>
</gene>
<dbReference type="EMBL" id="UZAF01020344">
    <property type="protein sequence ID" value="VDO69035.1"/>
    <property type="molecule type" value="Genomic_DNA"/>
</dbReference>
<name>A0A0N4X1C9_HAEPC</name>
<dbReference type="Proteomes" id="UP000268014">
    <property type="component" value="Unassembled WGS sequence"/>
</dbReference>
<keyword evidence="1" id="KW-0812">Transmembrane</keyword>
<evidence type="ECO:0000256" key="1">
    <source>
        <dbReference type="SAM" id="Phobius"/>
    </source>
</evidence>
<accession>A0A0N4X1C9</accession>
<keyword evidence="1" id="KW-1133">Transmembrane helix</keyword>
<sequence>MCFQHGLTMFSYILLVEALVMMFLVGCVGLLCAVMIQLFISRMSMSNLTRTSHRQILTLLLIQVMKKKSQEVFIQYQRLTLFANVSSLRICTGATGVTLIFVQDKLNFYKLYYYFQNMFQTACPIFLLHIPLYTMYGLLFTGATSPHWLGITIGIMMALFPLISPITIFAFIKDYRRFILSKLFWINCKGMSKRSSKNVVRVKAGLTGSNKTEP</sequence>
<feature type="transmembrane region" description="Helical" evidence="1">
    <location>
        <begin position="148"/>
        <end position="172"/>
    </location>
</feature>
<dbReference type="Pfam" id="PF10326">
    <property type="entry name" value="7TM_GPCR_Str"/>
    <property type="match status" value="1"/>
</dbReference>
<dbReference type="OrthoDB" id="5829307at2759"/>
<keyword evidence="1" id="KW-0472">Membrane</keyword>
<dbReference type="PANTHER" id="PTHR22943:SF248">
    <property type="entry name" value="SEVEN TM RECEPTOR"/>
    <property type="match status" value="1"/>
</dbReference>
<feature type="transmembrane region" description="Helical" evidence="1">
    <location>
        <begin position="81"/>
        <end position="102"/>
    </location>
</feature>
<protein>
    <submittedName>
        <fullName evidence="4">7TM chemoreceptor</fullName>
    </submittedName>
</protein>
<dbReference type="PANTHER" id="PTHR22943">
    <property type="entry name" value="7-TRANSMEMBRANE DOMAIN RECEPTOR C.ELEGANS"/>
    <property type="match status" value="1"/>
</dbReference>
<evidence type="ECO:0000313" key="4">
    <source>
        <dbReference type="WBParaSite" id="HPLM_0001811901-mRNA-1"/>
    </source>
</evidence>
<feature type="transmembrane region" description="Helical" evidence="1">
    <location>
        <begin position="12"/>
        <end position="40"/>
    </location>
</feature>
<organism evidence="4">
    <name type="scientific">Haemonchus placei</name>
    <name type="common">Barber's pole worm</name>
    <dbReference type="NCBI Taxonomy" id="6290"/>
    <lineage>
        <taxon>Eukaryota</taxon>
        <taxon>Metazoa</taxon>
        <taxon>Ecdysozoa</taxon>
        <taxon>Nematoda</taxon>
        <taxon>Chromadorea</taxon>
        <taxon>Rhabditida</taxon>
        <taxon>Rhabditina</taxon>
        <taxon>Rhabditomorpha</taxon>
        <taxon>Strongyloidea</taxon>
        <taxon>Trichostrongylidae</taxon>
        <taxon>Haemonchus</taxon>
    </lineage>
</organism>
<dbReference type="InterPro" id="IPR019428">
    <property type="entry name" value="7TM_GPCR_serpentine_rcpt_Str"/>
</dbReference>
<reference evidence="4" key="1">
    <citation type="submission" date="2017-02" db="UniProtKB">
        <authorList>
            <consortium name="WormBaseParasite"/>
        </authorList>
    </citation>
    <scope>IDENTIFICATION</scope>
</reference>
<dbReference type="AlphaFoldDB" id="A0A0N4X1C9"/>
<evidence type="ECO:0000313" key="2">
    <source>
        <dbReference type="EMBL" id="VDO69035.1"/>
    </source>
</evidence>
<dbReference type="WBParaSite" id="HPLM_0001811901-mRNA-1">
    <property type="protein sequence ID" value="HPLM_0001811901-mRNA-1"/>
    <property type="gene ID" value="HPLM_0001811901"/>
</dbReference>
<evidence type="ECO:0000313" key="3">
    <source>
        <dbReference type="Proteomes" id="UP000268014"/>
    </source>
</evidence>
<keyword evidence="3" id="KW-1185">Reference proteome</keyword>
<reference evidence="2 3" key="2">
    <citation type="submission" date="2018-11" db="EMBL/GenBank/DDBJ databases">
        <authorList>
            <consortium name="Pathogen Informatics"/>
        </authorList>
    </citation>
    <scope>NUCLEOTIDE SEQUENCE [LARGE SCALE GENOMIC DNA]</scope>
    <source>
        <strain evidence="2 3">MHpl1</strain>
    </source>
</reference>
<feature type="transmembrane region" description="Helical" evidence="1">
    <location>
        <begin position="114"/>
        <end position="136"/>
    </location>
</feature>
<proteinExistence type="predicted"/>